<evidence type="ECO:0000256" key="1">
    <source>
        <dbReference type="SAM" id="SignalP"/>
    </source>
</evidence>
<proteinExistence type="predicted"/>
<keyword evidence="1" id="KW-0732">Signal</keyword>
<feature type="chain" id="PRO_5024411793" evidence="1">
    <location>
        <begin position="20"/>
        <end position="352"/>
    </location>
</feature>
<dbReference type="SUPFAM" id="SSF56436">
    <property type="entry name" value="C-type lectin-like"/>
    <property type="match status" value="1"/>
</dbReference>
<reference evidence="3 4" key="1">
    <citation type="submission" date="2019-08" db="EMBL/GenBank/DDBJ databases">
        <authorList>
            <person name="Dhanesh K."/>
            <person name="Kumar G."/>
            <person name="Sasikala C."/>
            <person name="Venkata Ramana C."/>
        </authorList>
    </citation>
    <scope>NUCLEOTIDE SEQUENCE [LARGE SCALE GENOMIC DNA]</scope>
    <source>
        <strain evidence="3 4">JC645</strain>
    </source>
</reference>
<dbReference type="InterPro" id="IPR050111">
    <property type="entry name" value="C-type_lectin/snaclec_domain"/>
</dbReference>
<evidence type="ECO:0000259" key="2">
    <source>
        <dbReference type="PROSITE" id="PS50041"/>
    </source>
</evidence>
<sequence length="352" mass="37739">MRLIYLLAVLAAMAQFASAGVLASRFNYSTGSTYHLLESTTWTASQAEARRLGGDLVTIDDLDENNWVYDTFTPLVADAGGLWIGLNDVANEGAFEWVSGEPVTFTNWTASEPNNSGPQGAENFAHIVTKPFLNFVLGEWNDVADNAAMRYGVVEVPGFIQNGSFETPDVSPGRLFGFGDSIGGWNVVSGNTAFLIDQVTNTGEPVDGNQFIEIHGDTIQQTVTGLKVGQRYKLTYYATARTLPDYFGSGSIIATIGGETDHYDYFLPSGSYLYNSPVSPWARRDVEFIAADTTASLTFSGTAAGPLGAIDAVRITAVPEPSTAAIFLLGGMLGMAIRPKRNASAITRPLVK</sequence>
<dbReference type="InterPro" id="IPR034007">
    <property type="entry name" value="CTLD_bac"/>
</dbReference>
<dbReference type="PANTHER" id="PTHR22803">
    <property type="entry name" value="MANNOSE, PHOSPHOLIPASE, LECTIN RECEPTOR RELATED"/>
    <property type="match status" value="1"/>
</dbReference>
<dbReference type="CDD" id="cd03603">
    <property type="entry name" value="CLECT_VCBS"/>
    <property type="match status" value="1"/>
</dbReference>
<protein>
    <submittedName>
        <fullName evidence="3">PEP-CTERM sorting domain-containing protein</fullName>
    </submittedName>
</protein>
<organism evidence="3 4">
    <name type="scientific">Roseiconus nitratireducens</name>
    <dbReference type="NCBI Taxonomy" id="2605748"/>
    <lineage>
        <taxon>Bacteria</taxon>
        <taxon>Pseudomonadati</taxon>
        <taxon>Planctomycetota</taxon>
        <taxon>Planctomycetia</taxon>
        <taxon>Pirellulales</taxon>
        <taxon>Pirellulaceae</taxon>
        <taxon>Roseiconus</taxon>
    </lineage>
</organism>
<accession>A0A5M6DIG2</accession>
<dbReference type="SMART" id="SM00034">
    <property type="entry name" value="CLECT"/>
    <property type="match status" value="1"/>
</dbReference>
<dbReference type="InterPro" id="IPR001304">
    <property type="entry name" value="C-type_lectin-like"/>
</dbReference>
<dbReference type="Gene3D" id="2.60.120.260">
    <property type="entry name" value="Galactose-binding domain-like"/>
    <property type="match status" value="1"/>
</dbReference>
<dbReference type="Pfam" id="PF00059">
    <property type="entry name" value="Lectin_C"/>
    <property type="match status" value="1"/>
</dbReference>
<keyword evidence="4" id="KW-1185">Reference proteome</keyword>
<evidence type="ECO:0000313" key="3">
    <source>
        <dbReference type="EMBL" id="KAA5546020.1"/>
    </source>
</evidence>
<name>A0A5M6DIG2_9BACT</name>
<evidence type="ECO:0000313" key="4">
    <source>
        <dbReference type="Proteomes" id="UP000324479"/>
    </source>
</evidence>
<feature type="signal peptide" evidence="1">
    <location>
        <begin position="1"/>
        <end position="19"/>
    </location>
</feature>
<comment type="caution">
    <text evidence="3">The sequence shown here is derived from an EMBL/GenBank/DDBJ whole genome shotgun (WGS) entry which is preliminary data.</text>
</comment>
<gene>
    <name evidence="3" type="ORF">FYK55_03690</name>
</gene>
<dbReference type="PROSITE" id="PS50041">
    <property type="entry name" value="C_TYPE_LECTIN_2"/>
    <property type="match status" value="1"/>
</dbReference>
<dbReference type="InterPro" id="IPR013424">
    <property type="entry name" value="Ice-binding_C"/>
</dbReference>
<feature type="domain" description="C-type lectin" evidence="2">
    <location>
        <begin position="29"/>
        <end position="142"/>
    </location>
</feature>
<dbReference type="Gene3D" id="3.10.100.10">
    <property type="entry name" value="Mannose-Binding Protein A, subunit A"/>
    <property type="match status" value="1"/>
</dbReference>
<dbReference type="InterPro" id="IPR016187">
    <property type="entry name" value="CTDL_fold"/>
</dbReference>
<dbReference type="NCBIfam" id="TIGR02595">
    <property type="entry name" value="PEP_CTERM"/>
    <property type="match status" value="1"/>
</dbReference>
<dbReference type="AlphaFoldDB" id="A0A5M6DIG2"/>
<dbReference type="InterPro" id="IPR016186">
    <property type="entry name" value="C-type_lectin-like/link_sf"/>
</dbReference>
<dbReference type="Proteomes" id="UP000324479">
    <property type="component" value="Unassembled WGS sequence"/>
</dbReference>
<dbReference type="EMBL" id="VWOX01000002">
    <property type="protein sequence ID" value="KAA5546020.1"/>
    <property type="molecule type" value="Genomic_DNA"/>
</dbReference>